<dbReference type="InterPro" id="IPR011697">
    <property type="entry name" value="Peptidase_C26"/>
</dbReference>
<dbReference type="GO" id="GO:0033969">
    <property type="term" value="F:gamma-glutamyl-gamma-aminobutyrate hydrolase activity"/>
    <property type="evidence" value="ECO:0007669"/>
    <property type="project" value="TreeGrafter"/>
</dbReference>
<gene>
    <name evidence="1" type="ORF">N865_12395</name>
</gene>
<dbReference type="Pfam" id="PF07722">
    <property type="entry name" value="Peptidase_C26"/>
    <property type="match status" value="1"/>
</dbReference>
<dbReference type="PATRIC" id="fig|1386089.3.peg.3731"/>
<dbReference type="eggNOG" id="COG2071">
    <property type="taxonomic scope" value="Bacteria"/>
</dbReference>
<dbReference type="CDD" id="cd01745">
    <property type="entry name" value="GATase1_2"/>
    <property type="match status" value="1"/>
</dbReference>
<dbReference type="Proteomes" id="UP000019489">
    <property type="component" value="Unassembled WGS sequence"/>
</dbReference>
<evidence type="ECO:0000313" key="1">
    <source>
        <dbReference type="EMBL" id="EWT00055.1"/>
    </source>
</evidence>
<reference evidence="1 2" key="1">
    <citation type="submission" date="2013-08" db="EMBL/GenBank/DDBJ databases">
        <title>Intrasporangium oryzae NRRL B-24470.</title>
        <authorList>
            <person name="Liu H."/>
            <person name="Wang G."/>
        </authorList>
    </citation>
    <scope>NUCLEOTIDE SEQUENCE [LARGE SCALE GENOMIC DNA]</scope>
    <source>
        <strain evidence="1 2">NRRL B-24470</strain>
    </source>
</reference>
<dbReference type="InterPro" id="IPR029062">
    <property type="entry name" value="Class_I_gatase-like"/>
</dbReference>
<protein>
    <submittedName>
        <fullName evidence="1">Glutamine amidotransferase</fullName>
    </submittedName>
</protein>
<dbReference type="AlphaFoldDB" id="W9G257"/>
<dbReference type="InterPro" id="IPR044668">
    <property type="entry name" value="PuuD-like"/>
</dbReference>
<dbReference type="RefSeq" id="WP_034809277.1">
    <property type="nucleotide sequence ID" value="NZ_AWSA01000057.1"/>
</dbReference>
<dbReference type="EMBL" id="AWSA01000057">
    <property type="protein sequence ID" value="EWT00055.1"/>
    <property type="molecule type" value="Genomic_DNA"/>
</dbReference>
<name>W9G257_9MICO</name>
<dbReference type="Gene3D" id="3.40.50.880">
    <property type="match status" value="1"/>
</dbReference>
<proteinExistence type="predicted"/>
<keyword evidence="1" id="KW-0315">Glutamine amidotransferase</keyword>
<dbReference type="PANTHER" id="PTHR43235:SF1">
    <property type="entry name" value="GLUTAMINE AMIDOTRANSFERASE PB2B2.05-RELATED"/>
    <property type="match status" value="1"/>
</dbReference>
<dbReference type="GO" id="GO:0006598">
    <property type="term" value="P:polyamine catabolic process"/>
    <property type="evidence" value="ECO:0007669"/>
    <property type="project" value="TreeGrafter"/>
</dbReference>
<accession>W9G257</accession>
<dbReference type="PROSITE" id="PS51273">
    <property type="entry name" value="GATASE_TYPE_1"/>
    <property type="match status" value="1"/>
</dbReference>
<keyword evidence="2" id="KW-1185">Reference proteome</keyword>
<dbReference type="GO" id="GO:0005829">
    <property type="term" value="C:cytosol"/>
    <property type="evidence" value="ECO:0007669"/>
    <property type="project" value="TreeGrafter"/>
</dbReference>
<evidence type="ECO:0000313" key="2">
    <source>
        <dbReference type="Proteomes" id="UP000019489"/>
    </source>
</evidence>
<organism evidence="1 2">
    <name type="scientific">Intrasporangium oryzae NRRL B-24470</name>
    <dbReference type="NCBI Taxonomy" id="1386089"/>
    <lineage>
        <taxon>Bacteria</taxon>
        <taxon>Bacillati</taxon>
        <taxon>Actinomycetota</taxon>
        <taxon>Actinomycetes</taxon>
        <taxon>Micrococcales</taxon>
        <taxon>Intrasporangiaceae</taxon>
        <taxon>Intrasporangium</taxon>
    </lineage>
</organism>
<dbReference type="SUPFAM" id="SSF52317">
    <property type="entry name" value="Class I glutamine amidotransferase-like"/>
    <property type="match status" value="1"/>
</dbReference>
<sequence length="239" mass="24910">MTARPLIAVVGRRADSVPILRFTATLAAEAICEAVYAAGGEPVVLHGPAAGPDQGLTGRLARFDGLLVPGGADLGPARYGQDAHPETAAVVDFQDDLDIAATRSYLASGIPTLAICRGLQVLNVVCGGTLDQHLTETTVPHGNAVHAVDVVAGSRLAKVVDTDSIDVSSYHHQAIDRLGRGLTVTAVAEDGVVEAVEHESADVIAVQWHPEDRHLTSTSDAALFADLVDRAARRKGPIQ</sequence>
<dbReference type="OrthoDB" id="9813383at2"/>
<dbReference type="GO" id="GO:0016740">
    <property type="term" value="F:transferase activity"/>
    <property type="evidence" value="ECO:0007669"/>
    <property type="project" value="UniProtKB-KW"/>
</dbReference>
<keyword evidence="1" id="KW-0808">Transferase</keyword>
<dbReference type="PANTHER" id="PTHR43235">
    <property type="entry name" value="GLUTAMINE AMIDOTRANSFERASE PB2B2.05-RELATED"/>
    <property type="match status" value="1"/>
</dbReference>
<dbReference type="STRING" id="1386089.N865_12395"/>
<comment type="caution">
    <text evidence="1">The sequence shown here is derived from an EMBL/GenBank/DDBJ whole genome shotgun (WGS) entry which is preliminary data.</text>
</comment>